<comment type="subcellular location">
    <subcellularLocation>
        <location evidence="1">Membrane</location>
    </subcellularLocation>
</comment>
<keyword evidence="2 6" id="KW-0812">Transmembrane</keyword>
<dbReference type="Pfam" id="PF10502">
    <property type="entry name" value="Peptidase_S26"/>
    <property type="match status" value="1"/>
</dbReference>
<dbReference type="NCBIfam" id="TIGR02228">
    <property type="entry name" value="sigpep_I_arch"/>
    <property type="match status" value="1"/>
</dbReference>
<proteinExistence type="predicted"/>
<gene>
    <name evidence="8" type="ORF">RS022_02910</name>
</gene>
<keyword evidence="3 6" id="KW-1133">Transmembrane helix</keyword>
<evidence type="ECO:0000259" key="7">
    <source>
        <dbReference type="Pfam" id="PF10502"/>
    </source>
</evidence>
<dbReference type="EMBL" id="CP114006">
    <property type="protein sequence ID" value="WAN63241.1"/>
    <property type="molecule type" value="Genomic_DNA"/>
</dbReference>
<evidence type="ECO:0000256" key="5">
    <source>
        <dbReference type="NCBIfam" id="TIGR02228"/>
    </source>
</evidence>
<dbReference type="SUPFAM" id="SSF51306">
    <property type="entry name" value="LexA/Signal peptidase"/>
    <property type="match status" value="1"/>
</dbReference>
<dbReference type="InterPro" id="IPR019533">
    <property type="entry name" value="Peptidase_S26"/>
</dbReference>
<evidence type="ECO:0000256" key="4">
    <source>
        <dbReference type="ARBA" id="ARBA00023136"/>
    </source>
</evidence>
<reference evidence="8 9" key="1">
    <citation type="journal article" date="2023" name="Microbiol. Resour. Announc.">
        <title>Complete Genome of 'Candidatus Phytoplasma rubi' RS, a Phytopathogenic Bacterium Associated with Rubus Stunt Disease.</title>
        <authorList>
            <person name="Duckeck D."/>
            <person name="Zubert C."/>
            <person name="Bohm J.W."/>
            <person name="Carminati G."/>
            <person name="Schneider B."/>
            <person name="Kube M."/>
        </authorList>
    </citation>
    <scope>NUCLEOTIDE SEQUENCE [LARGE SCALE GENOMIC DNA]</scope>
    <source>
        <strain evidence="8 9">RS</strain>
    </source>
</reference>
<sequence length="204" mass="24145">MFRNTNYYKKYIYYFLRSVVFVINLILNIFCLCLFTASICKIYFGPEIGREKVLDIFGIDYYQVVSGSMEPKIRTYDIVVVKKISDEQKEKLKADYKTGDIVVFKNKEISKNIPIIHRVVTNNTSLKIIETKGDHNYSKDQPKDGNNNDYPTKYNDILAKHMFTISYFKTFLCFFLLILFIFSNMPFLLKNLFLSEKKKNNLYK</sequence>
<dbReference type="Gene3D" id="2.10.109.10">
    <property type="entry name" value="Umud Fragment, subunit A"/>
    <property type="match status" value="1"/>
</dbReference>
<evidence type="ECO:0000256" key="1">
    <source>
        <dbReference type="ARBA" id="ARBA00004370"/>
    </source>
</evidence>
<feature type="transmembrane region" description="Helical" evidence="6">
    <location>
        <begin position="167"/>
        <end position="189"/>
    </location>
</feature>
<evidence type="ECO:0000256" key="3">
    <source>
        <dbReference type="ARBA" id="ARBA00022989"/>
    </source>
</evidence>
<evidence type="ECO:0000256" key="6">
    <source>
        <dbReference type="SAM" id="Phobius"/>
    </source>
</evidence>
<organism evidence="8 9">
    <name type="scientific">Candidatus Phytoplasma rubi</name>
    <dbReference type="NCBI Taxonomy" id="399025"/>
    <lineage>
        <taxon>Bacteria</taxon>
        <taxon>Bacillati</taxon>
        <taxon>Mycoplasmatota</taxon>
        <taxon>Mollicutes</taxon>
        <taxon>Acholeplasmatales</taxon>
        <taxon>Acholeplasmataceae</taxon>
        <taxon>Candidatus Phytoplasma</taxon>
        <taxon>16SrV (Elm yellows group)</taxon>
    </lineage>
</organism>
<dbReference type="InterPro" id="IPR036286">
    <property type="entry name" value="LexA/Signal_pep-like_sf"/>
</dbReference>
<dbReference type="InterPro" id="IPR001733">
    <property type="entry name" value="Peptidase_S26B"/>
</dbReference>
<dbReference type="CDD" id="cd06530">
    <property type="entry name" value="S26_SPase_I"/>
    <property type="match status" value="1"/>
</dbReference>
<protein>
    <recommendedName>
        <fullName evidence="5">Signal peptidase I</fullName>
        <ecNumber evidence="5">3.4.21.89</ecNumber>
    </recommendedName>
</protein>
<dbReference type="PANTHER" id="PTHR10806:SF6">
    <property type="entry name" value="SIGNAL PEPTIDASE COMPLEX CATALYTIC SUBUNIT SEC11"/>
    <property type="match status" value="1"/>
</dbReference>
<accession>A0ABY7BSV3</accession>
<feature type="domain" description="Peptidase S26" evidence="7">
    <location>
        <begin position="56"/>
        <end position="121"/>
    </location>
</feature>
<dbReference type="EC" id="3.4.21.89" evidence="5"/>
<dbReference type="Proteomes" id="UP001164727">
    <property type="component" value="Chromosome"/>
</dbReference>
<feature type="transmembrane region" description="Helical" evidence="6">
    <location>
        <begin position="12"/>
        <end position="37"/>
    </location>
</feature>
<keyword evidence="9" id="KW-1185">Reference proteome</keyword>
<evidence type="ECO:0000313" key="9">
    <source>
        <dbReference type="Proteomes" id="UP001164727"/>
    </source>
</evidence>
<evidence type="ECO:0000313" key="8">
    <source>
        <dbReference type="EMBL" id="WAN63241.1"/>
    </source>
</evidence>
<dbReference type="RefSeq" id="WP_268850077.1">
    <property type="nucleotide sequence ID" value="NZ_CP114006.1"/>
</dbReference>
<evidence type="ECO:0000256" key="2">
    <source>
        <dbReference type="ARBA" id="ARBA00022692"/>
    </source>
</evidence>
<dbReference type="PANTHER" id="PTHR10806">
    <property type="entry name" value="SIGNAL PEPTIDASE COMPLEX CATALYTIC SUBUNIT SEC11"/>
    <property type="match status" value="1"/>
</dbReference>
<keyword evidence="4 6" id="KW-0472">Membrane</keyword>
<name>A0ABY7BSV3_9MOLU</name>